<dbReference type="PANTHER" id="PTHR45228">
    <property type="entry name" value="CYCLIC DI-GMP PHOSPHODIESTERASE TM_0186-RELATED"/>
    <property type="match status" value="1"/>
</dbReference>
<dbReference type="Gene3D" id="3.40.50.2300">
    <property type="match status" value="1"/>
</dbReference>
<evidence type="ECO:0000259" key="3">
    <source>
        <dbReference type="PROSITE" id="PS50887"/>
    </source>
</evidence>
<dbReference type="InterPro" id="IPR029787">
    <property type="entry name" value="Nucleotide_cyclase"/>
</dbReference>
<dbReference type="Gene3D" id="1.10.3210.10">
    <property type="entry name" value="Hypothetical protein af1432"/>
    <property type="match status" value="1"/>
</dbReference>
<dbReference type="PROSITE" id="PS50110">
    <property type="entry name" value="RESPONSE_REGULATORY"/>
    <property type="match status" value="1"/>
</dbReference>
<dbReference type="InterPro" id="IPR043128">
    <property type="entry name" value="Rev_trsase/Diguanyl_cyclase"/>
</dbReference>
<dbReference type="SUPFAM" id="SSF109604">
    <property type="entry name" value="HD-domain/PDEase-like"/>
    <property type="match status" value="1"/>
</dbReference>
<dbReference type="SMART" id="SM00448">
    <property type="entry name" value="REC"/>
    <property type="match status" value="1"/>
</dbReference>
<dbReference type="SMART" id="SM00267">
    <property type="entry name" value="GGDEF"/>
    <property type="match status" value="1"/>
</dbReference>
<dbReference type="PANTHER" id="PTHR45228:SF4">
    <property type="entry name" value="LIPOPROTEIN"/>
    <property type="match status" value="1"/>
</dbReference>
<dbReference type="GO" id="GO:0000160">
    <property type="term" value="P:phosphorelay signal transduction system"/>
    <property type="evidence" value="ECO:0007669"/>
    <property type="project" value="InterPro"/>
</dbReference>
<dbReference type="Pfam" id="PF00990">
    <property type="entry name" value="GGDEF"/>
    <property type="match status" value="1"/>
</dbReference>
<dbReference type="Proteomes" id="UP000271472">
    <property type="component" value="Unassembled WGS sequence"/>
</dbReference>
<feature type="modified residue" description="4-aspartylphosphate" evidence="1">
    <location>
        <position position="320"/>
    </location>
</feature>
<keyword evidence="1" id="KW-0597">Phosphoprotein</keyword>
<dbReference type="InterPro" id="IPR001789">
    <property type="entry name" value="Sig_transdc_resp-reg_receiver"/>
</dbReference>
<dbReference type="EMBL" id="QIBZ01000002">
    <property type="protein sequence ID" value="RNM37044.1"/>
    <property type="molecule type" value="Genomic_DNA"/>
</dbReference>
<dbReference type="InterPro" id="IPR037522">
    <property type="entry name" value="HD_GYP_dom"/>
</dbReference>
<protein>
    <recommendedName>
        <fullName evidence="7">Diguanylate cyclase</fullName>
    </recommendedName>
</protein>
<feature type="domain" description="GGDEF" evidence="3">
    <location>
        <begin position="130"/>
        <end position="261"/>
    </location>
</feature>
<dbReference type="Gene3D" id="3.30.70.270">
    <property type="match status" value="1"/>
</dbReference>
<dbReference type="NCBIfam" id="TIGR00254">
    <property type="entry name" value="GGDEF"/>
    <property type="match status" value="1"/>
</dbReference>
<dbReference type="InterPro" id="IPR000160">
    <property type="entry name" value="GGDEF_dom"/>
</dbReference>
<dbReference type="InterPro" id="IPR003607">
    <property type="entry name" value="HD/PDEase_dom"/>
</dbReference>
<evidence type="ECO:0008006" key="7">
    <source>
        <dbReference type="Google" id="ProtNLM"/>
    </source>
</evidence>
<comment type="caution">
    <text evidence="5">The sequence shown here is derived from an EMBL/GenBank/DDBJ whole genome shotgun (WGS) entry which is preliminary data.</text>
</comment>
<organism evidence="5 6">
    <name type="scientific">Slackia isoflavoniconvertens</name>
    <dbReference type="NCBI Taxonomy" id="572010"/>
    <lineage>
        <taxon>Bacteria</taxon>
        <taxon>Bacillati</taxon>
        <taxon>Actinomycetota</taxon>
        <taxon>Coriobacteriia</taxon>
        <taxon>Eggerthellales</taxon>
        <taxon>Eggerthellaceae</taxon>
        <taxon>Slackia</taxon>
    </lineage>
</organism>
<reference evidence="6" key="1">
    <citation type="submission" date="2018-05" db="EMBL/GenBank/DDBJ databases">
        <title>Genome Sequencing of selected type strains of the family Eggerthellaceae.</title>
        <authorList>
            <person name="Danylec N."/>
            <person name="Stoll D.A."/>
            <person name="Doetsch A."/>
            <person name="Huch M."/>
        </authorList>
    </citation>
    <scope>NUCLEOTIDE SEQUENCE [LARGE SCALE GENOMIC DNA]</scope>
    <source>
        <strain evidence="6">DSM 22006</strain>
    </source>
</reference>
<gene>
    <name evidence="5" type="ORF">DMP05_01420</name>
</gene>
<dbReference type="InterPro" id="IPR052020">
    <property type="entry name" value="Cyclic_di-GMP/3'3'-cGAMP_PDE"/>
</dbReference>
<dbReference type="PROSITE" id="PS50887">
    <property type="entry name" value="GGDEF"/>
    <property type="match status" value="1"/>
</dbReference>
<dbReference type="GeneID" id="98662646"/>
<dbReference type="InterPro" id="IPR011006">
    <property type="entry name" value="CheY-like_superfamily"/>
</dbReference>
<feature type="domain" description="Response regulatory" evidence="2">
    <location>
        <begin position="270"/>
        <end position="387"/>
    </location>
</feature>
<dbReference type="AlphaFoldDB" id="A0A3N0IJ44"/>
<evidence type="ECO:0000256" key="1">
    <source>
        <dbReference type="PROSITE-ProRule" id="PRU00169"/>
    </source>
</evidence>
<dbReference type="CDD" id="cd01949">
    <property type="entry name" value="GGDEF"/>
    <property type="match status" value="1"/>
</dbReference>
<name>A0A3N0IJ44_9ACTN</name>
<dbReference type="Pfam" id="PF00072">
    <property type="entry name" value="Response_reg"/>
    <property type="match status" value="1"/>
</dbReference>
<dbReference type="SUPFAM" id="SSF55073">
    <property type="entry name" value="Nucleotide cyclase"/>
    <property type="match status" value="1"/>
</dbReference>
<sequence>MDDAIQELSNSQAQEQIALLLNEYPVVRLITKSDVLCNKCLLFEECGKMVAEELFDQGGGERDWTLRLAGESFKATARYVSVAGDPRVLLCVSAPEEEIDLRNRHLLYTDALTGIYNRRFYEDELRHQRIFAGVAVIDLDDFKLVNDSMGHHAGDLALHAAVEAMKRCMHDSDVFVRFGGDEFLLVMPNIDQETFSHRLHAICDAVAQTPIPNYDNQFLSVSIGGVVANGETVEAAMQQADGLMYRAKSTRGCVATDINPLESSEFCKPLLLIVDDAEVNRMILREMLGDEYEVIEAVNGREAVKLLQEHGKEISLVLLDIIMPVMNGFDVLSYMVSTDLIDDVPVIMISGENSDDAALRAYELGASDYISRPFDARVVRQRVSNIMRLYARQRRLSALLSRQYFERERANSILLGIVGGAMDMHNGGSGLHARHVCAITNLLIECLIAKTDKYDITGEDRSNIVAASMLHDIGKLAIPDNVLNKPQGLTSEEFEIMKTHTVKGADMLAGLDAYDEYPRFFRTACEICRWHHERWDGGGYPDGLKGEQIPISAQVVSLADTYDALVSERVYKSALPHERAVEMILHGECGEFNPLLIECFEESSDRIAEEVKKSVGEFFPPQTVARKRS</sequence>
<dbReference type="Pfam" id="PF13487">
    <property type="entry name" value="HD_5"/>
    <property type="match status" value="1"/>
</dbReference>
<dbReference type="PROSITE" id="PS51832">
    <property type="entry name" value="HD_GYP"/>
    <property type="match status" value="1"/>
</dbReference>
<dbReference type="RefSeq" id="WP_123218841.1">
    <property type="nucleotide sequence ID" value="NZ_JACHYQ010000001.1"/>
</dbReference>
<dbReference type="SMART" id="SM00471">
    <property type="entry name" value="HDc"/>
    <property type="match status" value="1"/>
</dbReference>
<evidence type="ECO:0000259" key="2">
    <source>
        <dbReference type="PROSITE" id="PS50110"/>
    </source>
</evidence>
<dbReference type="CDD" id="cd00077">
    <property type="entry name" value="HDc"/>
    <property type="match status" value="1"/>
</dbReference>
<feature type="domain" description="HD-GYP" evidence="4">
    <location>
        <begin position="407"/>
        <end position="616"/>
    </location>
</feature>
<evidence type="ECO:0000313" key="6">
    <source>
        <dbReference type="Proteomes" id="UP000271472"/>
    </source>
</evidence>
<evidence type="ECO:0000313" key="5">
    <source>
        <dbReference type="EMBL" id="RNM37044.1"/>
    </source>
</evidence>
<dbReference type="OrthoDB" id="9802066at2"/>
<evidence type="ECO:0000259" key="4">
    <source>
        <dbReference type="PROSITE" id="PS51832"/>
    </source>
</evidence>
<accession>A0A3N0IJ44</accession>
<keyword evidence="6" id="KW-1185">Reference proteome</keyword>
<dbReference type="SUPFAM" id="SSF52172">
    <property type="entry name" value="CheY-like"/>
    <property type="match status" value="1"/>
</dbReference>
<proteinExistence type="predicted"/>